<evidence type="ECO:0000256" key="2">
    <source>
        <dbReference type="ARBA" id="ARBA00022670"/>
    </source>
</evidence>
<evidence type="ECO:0000256" key="6">
    <source>
        <dbReference type="SAM" id="Phobius"/>
    </source>
</evidence>
<dbReference type="InterPro" id="IPR036034">
    <property type="entry name" value="PDZ_sf"/>
</dbReference>
<reference evidence="8 9" key="1">
    <citation type="journal article" date="2015" name="Genome Announc.">
        <title>Expanding the biotechnology potential of lactobacilli through comparative genomics of 213 strains and associated genera.</title>
        <authorList>
            <person name="Sun Z."/>
            <person name="Harris H.M."/>
            <person name="McCann A."/>
            <person name="Guo C."/>
            <person name="Argimon S."/>
            <person name="Zhang W."/>
            <person name="Yang X."/>
            <person name="Jeffery I.B."/>
            <person name="Cooney J.C."/>
            <person name="Kagawa T.F."/>
            <person name="Liu W."/>
            <person name="Song Y."/>
            <person name="Salvetti E."/>
            <person name="Wrobel A."/>
            <person name="Rasinkangas P."/>
            <person name="Parkhill J."/>
            <person name="Rea M.C."/>
            <person name="O'Sullivan O."/>
            <person name="Ritari J."/>
            <person name="Douillard F.P."/>
            <person name="Paul Ross R."/>
            <person name="Yang R."/>
            <person name="Briner A.E."/>
            <person name="Felis G.E."/>
            <person name="de Vos W.M."/>
            <person name="Barrangou R."/>
            <person name="Klaenhammer T.R."/>
            <person name="Caufield P.W."/>
            <person name="Cui Y."/>
            <person name="Zhang H."/>
            <person name="O'Toole P.W."/>
        </authorList>
    </citation>
    <scope>NUCLEOTIDE SEQUENCE [LARGE SCALE GENOMIC DNA]</scope>
    <source>
        <strain evidence="8 9">DSM 20623</strain>
    </source>
</reference>
<keyword evidence="2 8" id="KW-0645">Protease</keyword>
<feature type="transmembrane region" description="Helical" evidence="6">
    <location>
        <begin position="90"/>
        <end position="112"/>
    </location>
</feature>
<dbReference type="InterPro" id="IPR001940">
    <property type="entry name" value="Peptidase_S1C"/>
</dbReference>
<dbReference type="CDD" id="cd06781">
    <property type="entry name" value="cpPDZ_BsHtra-like"/>
    <property type="match status" value="1"/>
</dbReference>
<dbReference type="InterPro" id="IPR001478">
    <property type="entry name" value="PDZ"/>
</dbReference>
<feature type="region of interest" description="Disordered" evidence="5">
    <location>
        <begin position="164"/>
        <end position="191"/>
    </location>
</feature>
<accession>A0A0R2HVM6</accession>
<evidence type="ECO:0000256" key="1">
    <source>
        <dbReference type="ARBA" id="ARBA00010541"/>
    </source>
</evidence>
<protein>
    <submittedName>
        <fullName evidence="8">Membrane serine protease Do</fullName>
    </submittedName>
</protein>
<gene>
    <name evidence="8" type="ORF">IV74_GL000738</name>
</gene>
<feature type="region of interest" description="Disordered" evidence="5">
    <location>
        <begin position="1"/>
        <end position="85"/>
    </location>
</feature>
<organism evidence="8 9">
    <name type="scientific">Carnobacterium divergens DSM 20623</name>
    <dbReference type="NCBI Taxonomy" id="1449336"/>
    <lineage>
        <taxon>Bacteria</taxon>
        <taxon>Bacillati</taxon>
        <taxon>Bacillota</taxon>
        <taxon>Bacilli</taxon>
        <taxon>Lactobacillales</taxon>
        <taxon>Carnobacteriaceae</taxon>
        <taxon>Carnobacterium</taxon>
    </lineage>
</organism>
<comment type="similarity">
    <text evidence="1">Belongs to the peptidase S1C family.</text>
</comment>
<dbReference type="Pfam" id="PF13365">
    <property type="entry name" value="Trypsin_2"/>
    <property type="match status" value="1"/>
</dbReference>
<comment type="caution">
    <text evidence="8">The sequence shown here is derived from an EMBL/GenBank/DDBJ whole genome shotgun (WGS) entry which is preliminary data.</text>
</comment>
<keyword evidence="4" id="KW-0720">Serine protease</keyword>
<feature type="compositionally biased region" description="Polar residues" evidence="5">
    <location>
        <begin position="164"/>
        <end position="189"/>
    </location>
</feature>
<dbReference type="InterPro" id="IPR009003">
    <property type="entry name" value="Peptidase_S1_PA"/>
</dbReference>
<keyword evidence="6" id="KW-0812">Transmembrane</keyword>
<dbReference type="GO" id="GO:0006508">
    <property type="term" value="P:proteolysis"/>
    <property type="evidence" value="ECO:0007669"/>
    <property type="project" value="UniProtKB-KW"/>
</dbReference>
<name>A0A0R2HVM6_CARDV</name>
<keyword evidence="6" id="KW-1133">Transmembrane helix</keyword>
<feature type="domain" description="PDZ" evidence="7">
    <location>
        <begin position="362"/>
        <end position="449"/>
    </location>
</feature>
<dbReference type="PANTHER" id="PTHR22939">
    <property type="entry name" value="SERINE PROTEASE FAMILY S1C HTRA-RELATED"/>
    <property type="match status" value="1"/>
</dbReference>
<proteinExistence type="inferred from homology"/>
<dbReference type="Gene3D" id="2.40.10.10">
    <property type="entry name" value="Trypsin-like serine proteases"/>
    <property type="match status" value="2"/>
</dbReference>
<evidence type="ECO:0000256" key="4">
    <source>
        <dbReference type="ARBA" id="ARBA00022825"/>
    </source>
</evidence>
<dbReference type="GO" id="GO:0004252">
    <property type="term" value="F:serine-type endopeptidase activity"/>
    <property type="evidence" value="ECO:0007669"/>
    <property type="project" value="InterPro"/>
</dbReference>
<feature type="compositionally biased region" description="Polar residues" evidence="5">
    <location>
        <begin position="34"/>
        <end position="43"/>
    </location>
</feature>
<evidence type="ECO:0000256" key="5">
    <source>
        <dbReference type="SAM" id="MobiDB-lite"/>
    </source>
</evidence>
<evidence type="ECO:0000313" key="8">
    <source>
        <dbReference type="EMBL" id="KRN56738.1"/>
    </source>
</evidence>
<dbReference type="InterPro" id="IPR043504">
    <property type="entry name" value="Peptidase_S1_PA_chymotrypsin"/>
</dbReference>
<dbReference type="eggNOG" id="COG0265">
    <property type="taxonomic scope" value="Bacteria"/>
</dbReference>
<dbReference type="SMR" id="A0A0R2HVM6"/>
<dbReference type="SUPFAM" id="SSF50156">
    <property type="entry name" value="PDZ domain-like"/>
    <property type="match status" value="1"/>
</dbReference>
<keyword evidence="3" id="KW-0378">Hydrolase</keyword>
<sequence>MRYDANGNLIPEENNQTEVEKNEFVSSENEAKISQESAANVSRETQKETPKRATSNSSTTGNGGNGGGRPPKEPTTNSPRKSGGSWKSGLIGGLIGGLIIALVGGGLAFSYLPKDNSSVPDTTTNKGNVVTSNVKANVTTDTTKAVEQVEDAVVSVANMQKQNQQGMLGGDYSQSKSNDSSNLETTSEGSGVIYKKDGDTAYVVTNNHVINGSDAVEVILKDGTKVQAKVIGSDVWTDLAVLSIPSEKVKTVATFGDSDSIKVGEPAIAIGSPLGTNFATSVTQGIISAKNRTVAMDINEDGVEDWDMTAIQTDAAINPGNSGGALINIAGQVIGINSMKISQDTVEGMGFAIPSNDVVKIISELEKNGEIVRPVLGVSLRDLSQISAQQQERVLKLPEKVTEGVVITDVQTNSAAEKAGLKQYDTIVEINGTPVTDNVSLRKVIYNLKVGDKVDVKYYRDGKEATANVTMEASKSL</sequence>
<dbReference type="AlphaFoldDB" id="A0A0R2HVM6"/>
<dbReference type="PATRIC" id="fig|1449336.4.peg.756"/>
<dbReference type="EMBL" id="JQBS01000018">
    <property type="protein sequence ID" value="KRN56738.1"/>
    <property type="molecule type" value="Genomic_DNA"/>
</dbReference>
<dbReference type="Proteomes" id="UP000051658">
    <property type="component" value="Unassembled WGS sequence"/>
</dbReference>
<evidence type="ECO:0000256" key="3">
    <source>
        <dbReference type="ARBA" id="ARBA00022801"/>
    </source>
</evidence>
<dbReference type="Pfam" id="PF13180">
    <property type="entry name" value="PDZ_2"/>
    <property type="match status" value="1"/>
</dbReference>
<keyword evidence="6" id="KW-0472">Membrane</keyword>
<dbReference type="SMART" id="SM00228">
    <property type="entry name" value="PDZ"/>
    <property type="match status" value="1"/>
</dbReference>
<dbReference type="PROSITE" id="PS50106">
    <property type="entry name" value="PDZ"/>
    <property type="match status" value="1"/>
</dbReference>
<feature type="compositionally biased region" description="Basic and acidic residues" evidence="5">
    <location>
        <begin position="18"/>
        <end position="33"/>
    </location>
</feature>
<dbReference type="Gene3D" id="2.30.42.10">
    <property type="match status" value="1"/>
</dbReference>
<dbReference type="PRINTS" id="PR00834">
    <property type="entry name" value="PROTEASES2C"/>
</dbReference>
<dbReference type="PANTHER" id="PTHR22939:SF129">
    <property type="entry name" value="SERINE PROTEASE HTRA2, MITOCHONDRIAL"/>
    <property type="match status" value="1"/>
</dbReference>
<dbReference type="SUPFAM" id="SSF50494">
    <property type="entry name" value="Trypsin-like serine proteases"/>
    <property type="match status" value="1"/>
</dbReference>
<evidence type="ECO:0000313" key="9">
    <source>
        <dbReference type="Proteomes" id="UP000051658"/>
    </source>
</evidence>
<evidence type="ECO:0000259" key="7">
    <source>
        <dbReference type="PROSITE" id="PS50106"/>
    </source>
</evidence>
<keyword evidence="9" id="KW-1185">Reference proteome</keyword>